<dbReference type="EMBL" id="AP022561">
    <property type="protein sequence ID" value="BBX07800.1"/>
    <property type="molecule type" value="Genomic_DNA"/>
</dbReference>
<protein>
    <submittedName>
        <fullName evidence="1">Uncharacterized protein</fullName>
    </submittedName>
</protein>
<gene>
    <name evidence="1" type="ORF">MAIC_26030</name>
</gene>
<keyword evidence="2" id="KW-1185">Reference proteome</keyword>
<sequence length="57" mass="5416">MWYCAASIGGAASIHRIASAIGTPAAGAGTVDVGVAEVDGDGADDDVAVRDGVIGVS</sequence>
<name>A0AAD1MCP8_9MYCO</name>
<dbReference type="Proteomes" id="UP000467327">
    <property type="component" value="Chromosome"/>
</dbReference>
<evidence type="ECO:0000313" key="2">
    <source>
        <dbReference type="Proteomes" id="UP000467327"/>
    </source>
</evidence>
<dbReference type="AlphaFoldDB" id="A0AAD1MCP8"/>
<proteinExistence type="predicted"/>
<accession>A0AAD1MCP8</accession>
<evidence type="ECO:0000313" key="1">
    <source>
        <dbReference type="EMBL" id="BBX07800.1"/>
    </source>
</evidence>
<organism evidence="1 2">
    <name type="scientific">Mycolicibacterium aichiense</name>
    <dbReference type="NCBI Taxonomy" id="1799"/>
    <lineage>
        <taxon>Bacteria</taxon>
        <taxon>Bacillati</taxon>
        <taxon>Actinomycetota</taxon>
        <taxon>Actinomycetes</taxon>
        <taxon>Mycobacteriales</taxon>
        <taxon>Mycobacteriaceae</taxon>
        <taxon>Mycolicibacterium</taxon>
    </lineage>
</organism>
<reference evidence="1 2" key="1">
    <citation type="journal article" date="2019" name="Emerg. Microbes Infect.">
        <title>Comprehensive subspecies identification of 175 nontuberculous mycobacteria species based on 7547 genomic profiles.</title>
        <authorList>
            <person name="Matsumoto Y."/>
            <person name="Kinjo T."/>
            <person name="Motooka D."/>
            <person name="Nabeya D."/>
            <person name="Jung N."/>
            <person name="Uechi K."/>
            <person name="Horii T."/>
            <person name="Iida T."/>
            <person name="Fujita J."/>
            <person name="Nakamura S."/>
        </authorList>
    </citation>
    <scope>NUCLEOTIDE SEQUENCE [LARGE SCALE GENOMIC DNA]</scope>
    <source>
        <strain evidence="1 2">JCM 6376</strain>
    </source>
</reference>
<dbReference type="KEGG" id="maic:MAIC_26030"/>